<feature type="compositionally biased region" description="Basic and acidic residues" evidence="3">
    <location>
        <begin position="441"/>
        <end position="461"/>
    </location>
</feature>
<reference evidence="5" key="2">
    <citation type="submission" date="2020-05" db="UniProtKB">
        <authorList>
            <consortium name="EnsemblMetazoa"/>
        </authorList>
    </citation>
    <scope>IDENTIFICATION</scope>
    <source>
        <strain evidence="5">FAR1</strain>
    </source>
</reference>
<dbReference type="PROSITE" id="PS50102">
    <property type="entry name" value="RRM"/>
    <property type="match status" value="2"/>
</dbReference>
<proteinExistence type="predicted"/>
<feature type="domain" description="RRM" evidence="4">
    <location>
        <begin position="15"/>
        <end position="98"/>
    </location>
</feature>
<dbReference type="PANTHER" id="PTHR48025">
    <property type="entry name" value="OS02G0815200 PROTEIN"/>
    <property type="match status" value="1"/>
</dbReference>
<dbReference type="InterPro" id="IPR035979">
    <property type="entry name" value="RBD_domain_sf"/>
</dbReference>
<evidence type="ECO:0000256" key="1">
    <source>
        <dbReference type="ARBA" id="ARBA00022884"/>
    </source>
</evidence>
<reference evidence="6" key="1">
    <citation type="submission" date="2014-01" db="EMBL/GenBank/DDBJ databases">
        <title>The Genome Sequence of Anopheles farauti FAR1 (V2).</title>
        <authorList>
            <consortium name="The Broad Institute Genomics Platform"/>
            <person name="Neafsey D.E."/>
            <person name="Besansky N."/>
            <person name="Howell P."/>
            <person name="Walton C."/>
            <person name="Young S.K."/>
            <person name="Zeng Q."/>
            <person name="Gargeya S."/>
            <person name="Fitzgerald M."/>
            <person name="Haas B."/>
            <person name="Abouelleil A."/>
            <person name="Allen A.W."/>
            <person name="Alvarado L."/>
            <person name="Arachchi H.M."/>
            <person name="Berlin A.M."/>
            <person name="Chapman S.B."/>
            <person name="Gainer-Dewar J."/>
            <person name="Goldberg J."/>
            <person name="Griggs A."/>
            <person name="Gujja S."/>
            <person name="Hansen M."/>
            <person name="Howarth C."/>
            <person name="Imamovic A."/>
            <person name="Ireland A."/>
            <person name="Larimer J."/>
            <person name="McCowan C."/>
            <person name="Murphy C."/>
            <person name="Pearson M."/>
            <person name="Poon T.W."/>
            <person name="Priest M."/>
            <person name="Roberts A."/>
            <person name="Saif S."/>
            <person name="Shea T."/>
            <person name="Sisk P."/>
            <person name="Sykes S."/>
            <person name="Wortman J."/>
            <person name="Nusbaum C."/>
            <person name="Birren B."/>
        </authorList>
    </citation>
    <scope>NUCLEOTIDE SEQUENCE [LARGE SCALE GENOMIC DNA]</scope>
    <source>
        <strain evidence="6">FAR1</strain>
    </source>
</reference>
<name>A0A182QE39_9DIPT</name>
<dbReference type="PANTHER" id="PTHR48025:SF26">
    <property type="entry name" value="HETEROGENEOUS NUCLEAR RIBONUCLEOPROTEIN M-RELATED"/>
    <property type="match status" value="1"/>
</dbReference>
<evidence type="ECO:0000256" key="3">
    <source>
        <dbReference type="SAM" id="MobiDB-lite"/>
    </source>
</evidence>
<accession>A0A182QE39</accession>
<feature type="region of interest" description="Disordered" evidence="3">
    <location>
        <begin position="297"/>
        <end position="462"/>
    </location>
</feature>
<organism evidence="5 6">
    <name type="scientific">Anopheles farauti</name>
    <dbReference type="NCBI Taxonomy" id="69004"/>
    <lineage>
        <taxon>Eukaryota</taxon>
        <taxon>Metazoa</taxon>
        <taxon>Ecdysozoa</taxon>
        <taxon>Arthropoda</taxon>
        <taxon>Hexapoda</taxon>
        <taxon>Insecta</taxon>
        <taxon>Pterygota</taxon>
        <taxon>Neoptera</taxon>
        <taxon>Endopterygota</taxon>
        <taxon>Diptera</taxon>
        <taxon>Nematocera</taxon>
        <taxon>Culicoidea</taxon>
        <taxon>Culicidae</taxon>
        <taxon>Anophelinae</taxon>
        <taxon>Anopheles</taxon>
    </lineage>
</organism>
<keyword evidence="1 2" id="KW-0694">RNA-binding</keyword>
<feature type="compositionally biased region" description="Gly residues" evidence="3">
    <location>
        <begin position="430"/>
        <end position="440"/>
    </location>
</feature>
<keyword evidence="6" id="KW-1185">Reference proteome</keyword>
<evidence type="ECO:0000259" key="4">
    <source>
        <dbReference type="PROSITE" id="PS50102"/>
    </source>
</evidence>
<dbReference type="VEuPathDB" id="VectorBase:AFAF008297"/>
<dbReference type="Pfam" id="PF00076">
    <property type="entry name" value="RRM_1"/>
    <property type="match status" value="2"/>
</dbReference>
<dbReference type="CDD" id="cd00590">
    <property type="entry name" value="RRM_SF"/>
    <property type="match status" value="2"/>
</dbReference>
<dbReference type="InterPro" id="IPR050502">
    <property type="entry name" value="Euk_RNA-bind_prot"/>
</dbReference>
<protein>
    <recommendedName>
        <fullName evidence="4">RRM domain-containing protein</fullName>
    </recommendedName>
</protein>
<feature type="compositionally biased region" description="Gly residues" evidence="3">
    <location>
        <begin position="387"/>
        <end position="402"/>
    </location>
</feature>
<dbReference type="GO" id="GO:0005634">
    <property type="term" value="C:nucleus"/>
    <property type="evidence" value="ECO:0007669"/>
    <property type="project" value="TreeGrafter"/>
</dbReference>
<evidence type="ECO:0000313" key="6">
    <source>
        <dbReference type="Proteomes" id="UP000075886"/>
    </source>
</evidence>
<dbReference type="SMART" id="SM00360">
    <property type="entry name" value="RRM"/>
    <property type="match status" value="3"/>
</dbReference>
<feature type="compositionally biased region" description="Basic and acidic residues" evidence="3">
    <location>
        <begin position="329"/>
        <end position="338"/>
    </location>
</feature>
<dbReference type="SUPFAM" id="SSF54928">
    <property type="entry name" value="RNA-binding domain, RBD"/>
    <property type="match status" value="2"/>
</dbReference>
<dbReference type="EnsemblMetazoa" id="AFAF008297-RA">
    <property type="protein sequence ID" value="AFAF008297-PA"/>
    <property type="gene ID" value="AFAF008297"/>
</dbReference>
<dbReference type="GO" id="GO:0003729">
    <property type="term" value="F:mRNA binding"/>
    <property type="evidence" value="ECO:0007669"/>
    <property type="project" value="TreeGrafter"/>
</dbReference>
<dbReference type="InterPro" id="IPR012677">
    <property type="entry name" value="Nucleotide-bd_a/b_plait_sf"/>
</dbReference>
<feature type="domain" description="RRM" evidence="4">
    <location>
        <begin position="208"/>
        <end position="279"/>
    </location>
</feature>
<dbReference type="AlphaFoldDB" id="A0A182QE39"/>
<dbReference type="Proteomes" id="UP000075886">
    <property type="component" value="Unassembled WGS sequence"/>
</dbReference>
<dbReference type="EMBL" id="AXCN02002488">
    <property type="status" value="NOT_ANNOTATED_CDS"/>
    <property type="molecule type" value="Genomic_DNA"/>
</dbReference>
<dbReference type="STRING" id="69004.A0A182QE39"/>
<evidence type="ECO:0000256" key="2">
    <source>
        <dbReference type="PROSITE-ProRule" id="PRU00176"/>
    </source>
</evidence>
<evidence type="ECO:0000313" key="5">
    <source>
        <dbReference type="EnsemblMetazoa" id="AFAF008297-PA"/>
    </source>
</evidence>
<dbReference type="InterPro" id="IPR000504">
    <property type="entry name" value="RRM_dom"/>
</dbReference>
<sequence>MSSESRMQPANRPGWTVFVGNLHGSVRKELLYAMFMQCGYIIDCSVHDNNLDAVYNSGHGHRYGLVTYVSVRSANLAIDRLNGTKVYGMPIYVGATGPFRDSALSKPTNEVYVTTIDEHCTVEMLWEACAEHGPIVRVEYRRHVYGYLNAYVRYAHVAAALSALRTMDGTATSSGLRLHAARACRMQCGGPICPQLFRSLQLARSAGYNVQISGLDPSIDERLLREMFQVFGEVLNTWVGQHGCGAVRFANRDSVKWAVASWHGAYKNGALLSVTVPETNDVDIQIAIFLRQTSHESHPTPIAFNGGGSSPASTNNNDYELYKPPATGDHPDHVHDVLDATGGTKIKLEASDGEGSGEMDGRSRSRSETGSSYGGTVDSQQQSPVGTVGGGGGGGGGGGSGGPETTHHLLRSDDDEGDEDRNMLMDEDGGGGGGGGGGDGVDVHDDSEPDDNKLAPQDQEKMTQAVKKVFTDYKWTPPVAPVR</sequence>
<feature type="compositionally biased region" description="Acidic residues" evidence="3">
    <location>
        <begin position="413"/>
        <end position="429"/>
    </location>
</feature>
<dbReference type="Gene3D" id="3.30.70.330">
    <property type="match status" value="3"/>
</dbReference>